<dbReference type="EMBL" id="CP001649">
    <property type="protein sequence ID" value="ACS78914.1"/>
    <property type="molecule type" value="Genomic_DNA"/>
</dbReference>
<dbReference type="Proteomes" id="UP000002601">
    <property type="component" value="Chromosome"/>
</dbReference>
<reference evidence="2 3" key="1">
    <citation type="submission" date="2009-06" db="EMBL/GenBank/DDBJ databases">
        <title>Complete sequence of Desulfovibrio salexigens DSM 2638.</title>
        <authorList>
            <consortium name="US DOE Joint Genome Institute"/>
            <person name="Lucas S."/>
            <person name="Copeland A."/>
            <person name="Lapidus A."/>
            <person name="Glavina del Rio T."/>
            <person name="Tice H."/>
            <person name="Bruce D."/>
            <person name="Goodwin L."/>
            <person name="Pitluck S."/>
            <person name="Munk A.C."/>
            <person name="Brettin T."/>
            <person name="Detter J.C."/>
            <person name="Han C."/>
            <person name="Tapia R."/>
            <person name="Larimer F."/>
            <person name="Land M."/>
            <person name="Hauser L."/>
            <person name="Kyrpides N."/>
            <person name="Anderson I."/>
            <person name="Wall J.D."/>
            <person name="Arkin A.P."/>
            <person name="Dehal P."/>
            <person name="Chivian D."/>
            <person name="Giles B."/>
            <person name="Hazen T.C."/>
        </authorList>
    </citation>
    <scope>NUCLEOTIDE SEQUENCE [LARGE SCALE GENOMIC DNA]</scope>
    <source>
        <strain evidence="3">ATCC 14822 / DSM 2638 / NCIMB 8403 / VKM B-1763</strain>
    </source>
</reference>
<sequence>MRIQGFNQSNQMQAGSFKLGKTDQEQLSTPEKITADREKNGLRMSQNNVKFQLEKAMNQSSKFLHKELGKIFDNGEQLLAGRNTAEYQKHIDELTKAIQGQDFKTAEKLIDKFYNGDTETIINRVQNLAKAAEDNFWQTMEDSFGYLKNDGLKWTMFVNGELRDDLGTFDLAMMSIEEARNEVEKFSSEELGDIVKATRNGAVAHAKGKLKNAGQNQYSESAYSVTHAATTYAKGKIFNTDDSNYDEDEIKLKDINELRRDENITEEQLDRLTHQNTRKGDRFTEYMRGRADSFEEKFYELQLSGTPRTVKQATNQVQSDAASANPNYHFLAIADKPLLRPIEDSISEASQLQLQNDLANIAKYSTSTTEDLLSSIDKEI</sequence>
<dbReference type="KEGG" id="dsa:Desal_0848"/>
<dbReference type="AlphaFoldDB" id="C6BZ90"/>
<feature type="region of interest" description="Disordered" evidence="1">
    <location>
        <begin position="1"/>
        <end position="29"/>
    </location>
</feature>
<accession>C6BZ90</accession>
<name>C6BZ90_MARSD</name>
<organism evidence="2 3">
    <name type="scientific">Maridesulfovibrio salexigens (strain ATCC 14822 / DSM 2638 / NCIMB 8403 / VKM B-1763)</name>
    <name type="common">Desulfovibrio salexigens</name>
    <dbReference type="NCBI Taxonomy" id="526222"/>
    <lineage>
        <taxon>Bacteria</taxon>
        <taxon>Pseudomonadati</taxon>
        <taxon>Thermodesulfobacteriota</taxon>
        <taxon>Desulfovibrionia</taxon>
        <taxon>Desulfovibrionales</taxon>
        <taxon>Desulfovibrionaceae</taxon>
        <taxon>Maridesulfovibrio</taxon>
    </lineage>
</organism>
<feature type="compositionally biased region" description="Polar residues" evidence="1">
    <location>
        <begin position="1"/>
        <end position="14"/>
    </location>
</feature>
<dbReference type="HOGENOM" id="CLU_727089_0_0_7"/>
<evidence type="ECO:0000313" key="2">
    <source>
        <dbReference type="EMBL" id="ACS78914.1"/>
    </source>
</evidence>
<keyword evidence="3" id="KW-1185">Reference proteome</keyword>
<proteinExistence type="predicted"/>
<gene>
    <name evidence="2" type="ordered locus">Desal_0848</name>
</gene>
<dbReference type="OrthoDB" id="5462195at2"/>
<protein>
    <submittedName>
        <fullName evidence="2">Uncharacterized protein</fullName>
    </submittedName>
</protein>
<dbReference type="STRING" id="526222.Desal_0848"/>
<dbReference type="RefSeq" id="WP_015850733.1">
    <property type="nucleotide sequence ID" value="NC_012881.1"/>
</dbReference>
<evidence type="ECO:0000313" key="3">
    <source>
        <dbReference type="Proteomes" id="UP000002601"/>
    </source>
</evidence>
<evidence type="ECO:0000256" key="1">
    <source>
        <dbReference type="SAM" id="MobiDB-lite"/>
    </source>
</evidence>